<keyword evidence="2" id="KW-1185">Reference proteome</keyword>
<protein>
    <submittedName>
        <fullName evidence="1">Uncharacterized protein</fullName>
    </submittedName>
</protein>
<comment type="caution">
    <text evidence="1">The sequence shown here is derived from an EMBL/GenBank/DDBJ whole genome shotgun (WGS) entry which is preliminary data.</text>
</comment>
<dbReference type="Proteomes" id="UP000646749">
    <property type="component" value="Unassembled WGS sequence"/>
</dbReference>
<accession>A0ABQ4EEM1</accession>
<dbReference type="EMBL" id="BONW01000051">
    <property type="protein sequence ID" value="GIG93110.1"/>
    <property type="molecule type" value="Genomic_DNA"/>
</dbReference>
<name>A0ABQ4EEM1_9ACTN</name>
<organism evidence="1 2">
    <name type="scientific">Plantactinospora endophytica</name>
    <dbReference type="NCBI Taxonomy" id="673535"/>
    <lineage>
        <taxon>Bacteria</taxon>
        <taxon>Bacillati</taxon>
        <taxon>Actinomycetota</taxon>
        <taxon>Actinomycetes</taxon>
        <taxon>Micromonosporales</taxon>
        <taxon>Micromonosporaceae</taxon>
        <taxon>Plantactinospora</taxon>
    </lineage>
</organism>
<gene>
    <name evidence="1" type="ORF">Pen02_80460</name>
</gene>
<proteinExistence type="predicted"/>
<evidence type="ECO:0000313" key="2">
    <source>
        <dbReference type="Proteomes" id="UP000646749"/>
    </source>
</evidence>
<reference evidence="1 2" key="1">
    <citation type="submission" date="2021-01" db="EMBL/GenBank/DDBJ databases">
        <title>Whole genome shotgun sequence of Plantactinospora endophytica NBRC 110450.</title>
        <authorList>
            <person name="Komaki H."/>
            <person name="Tamura T."/>
        </authorList>
    </citation>
    <scope>NUCLEOTIDE SEQUENCE [LARGE SCALE GENOMIC DNA]</scope>
    <source>
        <strain evidence="1 2">NBRC 110450</strain>
    </source>
</reference>
<sequence length="83" mass="9116">MRYLILYVKMRQFVGQLISPGRGRVAETLVTPGVRAWPSRVSGGVEVCRRCSGSSCRSGVGAWVARVADQRRDGDARGVTSYR</sequence>
<evidence type="ECO:0000313" key="1">
    <source>
        <dbReference type="EMBL" id="GIG93110.1"/>
    </source>
</evidence>